<organism evidence="1 2">
    <name type="scientific">Brassica cretica</name>
    <name type="common">Mustard</name>
    <dbReference type="NCBI Taxonomy" id="69181"/>
    <lineage>
        <taxon>Eukaryota</taxon>
        <taxon>Viridiplantae</taxon>
        <taxon>Streptophyta</taxon>
        <taxon>Embryophyta</taxon>
        <taxon>Tracheophyta</taxon>
        <taxon>Spermatophyta</taxon>
        <taxon>Magnoliopsida</taxon>
        <taxon>eudicotyledons</taxon>
        <taxon>Gunneridae</taxon>
        <taxon>Pentapetalae</taxon>
        <taxon>rosids</taxon>
        <taxon>malvids</taxon>
        <taxon>Brassicales</taxon>
        <taxon>Brassicaceae</taxon>
        <taxon>Brassiceae</taxon>
        <taxon>Brassica</taxon>
    </lineage>
</organism>
<sequence>MPSKRLKTGLVKVYGKINSLVKVTGESRRPAAVSHGGPAAVQRRRDGVPVAEDGVESGQDESWWWRVAGARAHAEAIFPEAIPALSGLRLRRGRWLRLRLDERNTLVALHTQDSQQLGIYGRFTERTKTKLKGMAVCGERWWRKQGWMGFYRERDWDFGYVHMPEQANKLRDRNWIVTILPH</sequence>
<evidence type="ECO:0000313" key="1">
    <source>
        <dbReference type="EMBL" id="KAF2555045.1"/>
    </source>
</evidence>
<gene>
    <name evidence="1" type="ORF">F2Q68_00017115</name>
</gene>
<comment type="caution">
    <text evidence="1">The sequence shown here is derived from an EMBL/GenBank/DDBJ whole genome shotgun (WGS) entry which is preliminary data.</text>
</comment>
<accession>A0A8S9H903</accession>
<protein>
    <submittedName>
        <fullName evidence="1">Uncharacterized protein</fullName>
    </submittedName>
</protein>
<dbReference type="EMBL" id="QGKW02001940">
    <property type="protein sequence ID" value="KAF2555045.1"/>
    <property type="molecule type" value="Genomic_DNA"/>
</dbReference>
<name>A0A8S9H903_BRACR</name>
<proteinExistence type="predicted"/>
<dbReference type="Proteomes" id="UP000712281">
    <property type="component" value="Unassembled WGS sequence"/>
</dbReference>
<reference evidence="1" key="1">
    <citation type="submission" date="2019-12" db="EMBL/GenBank/DDBJ databases">
        <title>Genome sequencing and annotation of Brassica cretica.</title>
        <authorList>
            <person name="Studholme D.J."/>
            <person name="Sarris P.F."/>
        </authorList>
    </citation>
    <scope>NUCLEOTIDE SEQUENCE</scope>
    <source>
        <strain evidence="1">PFS-001/15</strain>
        <tissue evidence="1">Leaf</tissue>
    </source>
</reference>
<evidence type="ECO:0000313" key="2">
    <source>
        <dbReference type="Proteomes" id="UP000712281"/>
    </source>
</evidence>
<dbReference type="AlphaFoldDB" id="A0A8S9H903"/>